<proteinExistence type="predicted"/>
<comment type="caution">
    <text evidence="1">The sequence shown here is derived from an EMBL/GenBank/DDBJ whole genome shotgun (WGS) entry which is preliminary data.</text>
</comment>
<evidence type="ECO:0000313" key="2">
    <source>
        <dbReference type="Proteomes" id="UP001140293"/>
    </source>
</evidence>
<dbReference type="AlphaFoldDB" id="A0A9X2YUZ3"/>
<dbReference type="Proteomes" id="UP001140293">
    <property type="component" value="Unassembled WGS sequence"/>
</dbReference>
<dbReference type="EMBL" id="JACKSJ010000249">
    <property type="protein sequence ID" value="MCV7173646.1"/>
    <property type="molecule type" value="Genomic_DNA"/>
</dbReference>
<reference evidence="1" key="1">
    <citation type="submission" date="2020-07" db="EMBL/GenBank/DDBJ databases">
        <authorList>
            <person name="Pettersson B.M.F."/>
            <person name="Behra P.R.K."/>
            <person name="Ramesh M."/>
            <person name="Das S."/>
            <person name="Dasgupta S."/>
            <person name="Kirsebom L.A."/>
        </authorList>
    </citation>
    <scope>NUCLEOTIDE SEQUENCE</scope>
    <source>
        <strain evidence="1">DSM 44615</strain>
    </source>
</reference>
<protein>
    <submittedName>
        <fullName evidence="1">Phosphotransferase family protein</fullName>
    </submittedName>
</protein>
<name>A0A9X2YUZ3_9MYCO</name>
<dbReference type="Gene3D" id="3.90.1200.10">
    <property type="match status" value="1"/>
</dbReference>
<reference evidence="1" key="2">
    <citation type="journal article" date="2022" name="BMC Genomics">
        <title>Comparative genome analysis of mycobacteria focusing on tRNA and non-coding RNA.</title>
        <authorList>
            <person name="Behra P.R.K."/>
            <person name="Pettersson B.M.F."/>
            <person name="Ramesh M."/>
            <person name="Das S."/>
            <person name="Dasgupta S."/>
            <person name="Kirsebom L.A."/>
        </authorList>
    </citation>
    <scope>NUCLEOTIDE SEQUENCE</scope>
    <source>
        <strain evidence="1">DSM 44615</strain>
    </source>
</reference>
<organism evidence="1 2">
    <name type="scientific">[Mycobacterium] manitobense</name>
    <dbReference type="NCBI Taxonomy" id="190147"/>
    <lineage>
        <taxon>Bacteria</taxon>
        <taxon>Bacillati</taxon>
        <taxon>Actinomycetota</taxon>
        <taxon>Actinomycetes</taxon>
        <taxon>Mycobacteriales</taxon>
        <taxon>Mycobacteriaceae</taxon>
        <taxon>Mycolicibacterium</taxon>
    </lineage>
</organism>
<evidence type="ECO:0000313" key="1">
    <source>
        <dbReference type="EMBL" id="MCV7173646.1"/>
    </source>
</evidence>
<keyword evidence="2" id="KW-1185">Reference proteome</keyword>
<accession>A0A9X2YUZ3</accession>
<gene>
    <name evidence="1" type="ORF">H7I41_27350</name>
</gene>
<sequence>EREWAFYEIFGLFRTAAICQQIYYRYYHGQTTNPAFRAFGRLTVLMERRSLELIDRHR</sequence>
<feature type="non-terminal residue" evidence="1">
    <location>
        <position position="1"/>
    </location>
</feature>